<evidence type="ECO:0000313" key="1">
    <source>
        <dbReference type="EMBL" id="EXL89336.1"/>
    </source>
</evidence>
<dbReference type="Proteomes" id="UP000030676">
    <property type="component" value="Unassembled WGS sequence"/>
</dbReference>
<protein>
    <submittedName>
        <fullName evidence="1">Uncharacterized protein</fullName>
    </submittedName>
</protein>
<dbReference type="EMBL" id="JH658799">
    <property type="protein sequence ID" value="EXL89336.1"/>
    <property type="molecule type" value="Genomic_DNA"/>
</dbReference>
<accession>X0IZ37</accession>
<name>X0IZ37_FUSOX</name>
<organism evidence="1">
    <name type="scientific">Fusarium oxysporum f. sp. conglutinans race 2 54008</name>
    <dbReference type="NCBI Taxonomy" id="1089457"/>
    <lineage>
        <taxon>Eukaryota</taxon>
        <taxon>Fungi</taxon>
        <taxon>Dikarya</taxon>
        <taxon>Ascomycota</taxon>
        <taxon>Pezizomycotina</taxon>
        <taxon>Sordariomycetes</taxon>
        <taxon>Hypocreomycetidae</taxon>
        <taxon>Hypocreales</taxon>
        <taxon>Nectriaceae</taxon>
        <taxon>Fusarium</taxon>
        <taxon>Fusarium oxysporum species complex</taxon>
    </lineage>
</organism>
<dbReference type="OrthoDB" id="5106204at2759"/>
<dbReference type="HOGENOM" id="CLU_3160043_0_0_1"/>
<reference evidence="1" key="1">
    <citation type="submission" date="2011-11" db="EMBL/GenBank/DDBJ databases">
        <title>The Genome Sequence of Fusarium oxysporum PHW808.</title>
        <authorList>
            <consortium name="The Broad Institute Genome Sequencing Platform"/>
            <person name="Ma L.-J."/>
            <person name="Gale L.R."/>
            <person name="Schwartz D.C."/>
            <person name="Zhou S."/>
            <person name="Corby-Kistler H."/>
            <person name="Young S.K."/>
            <person name="Zeng Q."/>
            <person name="Gargeya S."/>
            <person name="Fitzgerald M."/>
            <person name="Haas B."/>
            <person name="Abouelleil A."/>
            <person name="Alvarado L."/>
            <person name="Arachchi H.M."/>
            <person name="Berlin A."/>
            <person name="Brown A."/>
            <person name="Chapman S.B."/>
            <person name="Chen Z."/>
            <person name="Dunbar C."/>
            <person name="Freedman E."/>
            <person name="Gearin G."/>
            <person name="Goldberg J."/>
            <person name="Griggs A."/>
            <person name="Gujja S."/>
            <person name="Heiman D."/>
            <person name="Howarth C."/>
            <person name="Larson L."/>
            <person name="Lui A."/>
            <person name="MacDonald P.J.P."/>
            <person name="Montmayeur A."/>
            <person name="Murphy C."/>
            <person name="Neiman D."/>
            <person name="Pearson M."/>
            <person name="Priest M."/>
            <person name="Roberts A."/>
            <person name="Saif S."/>
            <person name="Shea T."/>
            <person name="Shenoy N."/>
            <person name="Sisk P."/>
            <person name="Stolte C."/>
            <person name="Sykes S."/>
            <person name="Wortman J."/>
            <person name="Nusbaum C."/>
            <person name="Birren B."/>
        </authorList>
    </citation>
    <scope>NUCLEOTIDE SEQUENCE [LARGE SCALE GENOMIC DNA]</scope>
    <source>
        <strain evidence="1">54008</strain>
    </source>
</reference>
<reference evidence="1" key="2">
    <citation type="submission" date="2012-05" db="EMBL/GenBank/DDBJ databases">
        <title>The Genome Annotation of Fusarium oxysporum PHW808.</title>
        <authorList>
            <consortium name="The Broad Institute Genomics Platform"/>
            <person name="Ma L.-J."/>
            <person name="Corby-Kistler H."/>
            <person name="Broz K."/>
            <person name="Gale L.R."/>
            <person name="Jonkers W."/>
            <person name="O'Donnell K."/>
            <person name="Ploetz R."/>
            <person name="Steinberg C."/>
            <person name="Schwartz D.C."/>
            <person name="VanEtten H."/>
            <person name="Zhou S."/>
            <person name="Young S.K."/>
            <person name="Zeng Q."/>
            <person name="Gargeya S."/>
            <person name="Fitzgerald M."/>
            <person name="Abouelleil A."/>
            <person name="Alvarado L."/>
            <person name="Chapman S.B."/>
            <person name="Gainer-Dewar J."/>
            <person name="Goldberg J."/>
            <person name="Griggs A."/>
            <person name="Gujja S."/>
            <person name="Hansen M."/>
            <person name="Howarth C."/>
            <person name="Imamovic A."/>
            <person name="Ireland A."/>
            <person name="Larimer J."/>
            <person name="McCowan C."/>
            <person name="Murphy C."/>
            <person name="Pearson M."/>
            <person name="Poon T.W."/>
            <person name="Priest M."/>
            <person name="Roberts A."/>
            <person name="Saif S."/>
            <person name="Shea T."/>
            <person name="Sykes S."/>
            <person name="Wortman J."/>
            <person name="Nusbaum C."/>
            <person name="Birren B."/>
        </authorList>
    </citation>
    <scope>NUCLEOTIDE SEQUENCE</scope>
    <source>
        <strain evidence="1">54008</strain>
    </source>
</reference>
<gene>
    <name evidence="1" type="ORF">FOPG_00066</name>
</gene>
<sequence>MSPLPSVAIDAIEVCVNPALWTPEANETTRTMMCAAGRAALAKCYSIP</sequence>
<proteinExistence type="predicted"/>
<dbReference type="AlphaFoldDB" id="X0IZ37"/>